<evidence type="ECO:0000313" key="1">
    <source>
        <dbReference type="EMBL" id="CAG8563964.1"/>
    </source>
</evidence>
<feature type="non-terminal residue" evidence="1">
    <location>
        <position position="1"/>
    </location>
</feature>
<sequence length="66" mass="7875">FAIIAQPLYKLLEKDVSYKWKEYQQNTFETLIRYLMMAPILRYPDFKELFYLHTNTSGIGLRAVLA</sequence>
<dbReference type="EMBL" id="CAJVPU010006708">
    <property type="protein sequence ID" value="CAG8563964.1"/>
    <property type="molecule type" value="Genomic_DNA"/>
</dbReference>
<keyword evidence="2" id="KW-1185">Reference proteome</keyword>
<accession>A0ACA9M192</accession>
<proteinExistence type="predicted"/>
<dbReference type="Proteomes" id="UP000789702">
    <property type="component" value="Unassembled WGS sequence"/>
</dbReference>
<reference evidence="1" key="1">
    <citation type="submission" date="2021-06" db="EMBL/GenBank/DDBJ databases">
        <authorList>
            <person name="Kallberg Y."/>
            <person name="Tangrot J."/>
            <person name="Rosling A."/>
        </authorList>
    </citation>
    <scope>NUCLEOTIDE SEQUENCE</scope>
    <source>
        <strain evidence="1">IL203A</strain>
    </source>
</reference>
<comment type="caution">
    <text evidence="1">The sequence shown here is derived from an EMBL/GenBank/DDBJ whole genome shotgun (WGS) entry which is preliminary data.</text>
</comment>
<gene>
    <name evidence="1" type="ORF">DHETER_LOCUS5768</name>
</gene>
<organism evidence="1 2">
    <name type="scientific">Dentiscutata heterogama</name>
    <dbReference type="NCBI Taxonomy" id="1316150"/>
    <lineage>
        <taxon>Eukaryota</taxon>
        <taxon>Fungi</taxon>
        <taxon>Fungi incertae sedis</taxon>
        <taxon>Mucoromycota</taxon>
        <taxon>Glomeromycotina</taxon>
        <taxon>Glomeromycetes</taxon>
        <taxon>Diversisporales</taxon>
        <taxon>Gigasporaceae</taxon>
        <taxon>Dentiscutata</taxon>
    </lineage>
</organism>
<evidence type="ECO:0000313" key="2">
    <source>
        <dbReference type="Proteomes" id="UP000789702"/>
    </source>
</evidence>
<protein>
    <submittedName>
        <fullName evidence="1">11060_t:CDS:1</fullName>
    </submittedName>
</protein>
<name>A0ACA9M192_9GLOM</name>